<dbReference type="SMART" id="SM00220">
    <property type="entry name" value="S_TKc"/>
    <property type="match status" value="1"/>
</dbReference>
<dbReference type="PANTHER" id="PTHR27003">
    <property type="entry name" value="OS07G0166700 PROTEIN"/>
    <property type="match status" value="1"/>
</dbReference>
<feature type="region of interest" description="Disordered" evidence="14">
    <location>
        <begin position="313"/>
        <end position="344"/>
    </location>
</feature>
<keyword evidence="13" id="KW-0539">Nucleus</keyword>
<dbReference type="InterPro" id="IPR008271">
    <property type="entry name" value="Ser/Thr_kinase_AS"/>
</dbReference>
<evidence type="ECO:0000256" key="10">
    <source>
        <dbReference type="ARBA" id="ARBA00023136"/>
    </source>
</evidence>
<evidence type="ECO:0000313" key="17">
    <source>
        <dbReference type="EMBL" id="KAF5793910.1"/>
    </source>
</evidence>
<sequence length="459" mass="52132">MSSIEDVKHLQIPLQELSDATNAFSEANFLARGGFGMVYKGVSAKHGNIAIKILDPGLGQGDKEFRTEIALLSVYKHENIVSLLGFCDEDGKKILVYKYESNGSLDKHLERKDLTWIQRLQICLDAARGLQYLHDDVEPHRRILHRDVKSSNILLDENWKAKVSDFGLSKMGPTNTQSTYLVTRVCGTPGYIDPDYLNTGFLTQKSDVYSFGVVLFEVLCGRLSRVTKYNDKREYLINLVKIHRGRKTLDEIIDSNIRKQIKKASLVTFSSIAYQCLKSGNERPTMKKVVKQLQKALDEQLLDGDGKRLKTLALENENPESKPKVERSTSKKTKNSVKLPEPPKQDYIHVRARRGQATGSHSQAERVRREKIEERMKILQDLVPGGNKVTGKAPLLDETINYIQSLQQQVEFGQQSFDMVEVSFASQPTREYSNGSSLEWLRMKIGGIAERTTIFHQWQ</sequence>
<dbReference type="EMBL" id="MNCJ02000323">
    <property type="protein sequence ID" value="KAF5793910.1"/>
    <property type="molecule type" value="Genomic_DNA"/>
</dbReference>
<keyword evidence="8" id="KW-1133">Transmembrane helix</keyword>
<dbReference type="Pfam" id="PF07714">
    <property type="entry name" value="PK_Tyr_Ser-Thr"/>
    <property type="match status" value="1"/>
</dbReference>
<dbReference type="SUPFAM" id="SSF56112">
    <property type="entry name" value="Protein kinase-like (PK-like)"/>
    <property type="match status" value="1"/>
</dbReference>
<keyword evidence="12" id="KW-0804">Transcription</keyword>
<feature type="domain" description="BHLH" evidence="16">
    <location>
        <begin position="356"/>
        <end position="406"/>
    </location>
</feature>
<reference evidence="17" key="3">
    <citation type="submission" date="2020-06" db="EMBL/GenBank/DDBJ databases">
        <title>Helianthus annuus Genome sequencing and assembly Release 2.</title>
        <authorList>
            <person name="Gouzy J."/>
            <person name="Langlade N."/>
            <person name="Munos S."/>
        </authorList>
    </citation>
    <scope>NUCLEOTIDE SEQUENCE</scope>
    <source>
        <tissue evidence="17">Leaves</tissue>
    </source>
</reference>
<keyword evidence="3" id="KW-1003">Cell membrane</keyword>
<dbReference type="GO" id="GO:0004714">
    <property type="term" value="F:transmembrane receptor protein tyrosine kinase activity"/>
    <property type="evidence" value="ECO:0007669"/>
    <property type="project" value="InterPro"/>
</dbReference>
<evidence type="ECO:0000256" key="4">
    <source>
        <dbReference type="ARBA" id="ARBA00022692"/>
    </source>
</evidence>
<dbReference type="GO" id="GO:0005886">
    <property type="term" value="C:plasma membrane"/>
    <property type="evidence" value="ECO:0000318"/>
    <property type="project" value="GO_Central"/>
</dbReference>
<dbReference type="OrthoDB" id="4062651at2759"/>
<dbReference type="Proteomes" id="UP000215914">
    <property type="component" value="Chromosome 8"/>
</dbReference>
<dbReference type="InterPro" id="IPR036638">
    <property type="entry name" value="HLH_DNA-bd_sf"/>
</dbReference>
<dbReference type="Gene3D" id="3.30.200.20">
    <property type="entry name" value="Phosphorylase Kinase, domain 1"/>
    <property type="match status" value="1"/>
</dbReference>
<accession>A0A251U320</accession>
<dbReference type="FunFam" id="3.30.200.20:FF:000162">
    <property type="entry name" value="Adenine nucleotide alpha hydrolase-like domain kinase"/>
    <property type="match status" value="1"/>
</dbReference>
<dbReference type="GO" id="GO:0005524">
    <property type="term" value="F:ATP binding"/>
    <property type="evidence" value="ECO:0007669"/>
    <property type="project" value="UniProtKB-KW"/>
</dbReference>
<keyword evidence="4" id="KW-0812">Transmembrane</keyword>
<evidence type="ECO:0000259" key="16">
    <source>
        <dbReference type="PROSITE" id="PS50888"/>
    </source>
</evidence>
<keyword evidence="6" id="KW-0547">Nucleotide-binding</keyword>
<dbReference type="InterPro" id="IPR011009">
    <property type="entry name" value="Kinase-like_dom_sf"/>
</dbReference>
<feature type="compositionally biased region" description="Basic and acidic residues" evidence="14">
    <location>
        <begin position="319"/>
        <end position="329"/>
    </location>
</feature>
<evidence type="ECO:0000256" key="7">
    <source>
        <dbReference type="ARBA" id="ARBA00022840"/>
    </source>
</evidence>
<evidence type="ECO:0000256" key="8">
    <source>
        <dbReference type="ARBA" id="ARBA00022989"/>
    </source>
</evidence>
<evidence type="ECO:0000256" key="13">
    <source>
        <dbReference type="ARBA" id="ARBA00023242"/>
    </source>
</evidence>
<dbReference type="FunFam" id="1.10.510.10:FF:000468">
    <property type="entry name" value="PTI1-like tyrosine-protein kinase 3"/>
    <property type="match status" value="1"/>
</dbReference>
<name>A0A251U320_HELAN</name>
<dbReference type="GO" id="GO:0004672">
    <property type="term" value="F:protein kinase activity"/>
    <property type="evidence" value="ECO:0000318"/>
    <property type="project" value="GO_Central"/>
</dbReference>
<dbReference type="PROSITE" id="PS50011">
    <property type="entry name" value="PROTEIN_KINASE_DOM"/>
    <property type="match status" value="1"/>
</dbReference>
<keyword evidence="9" id="KW-0805">Transcription regulation</keyword>
<reference evidence="17 19" key="1">
    <citation type="journal article" date="2017" name="Nature">
        <title>The sunflower genome provides insights into oil metabolism, flowering and Asterid evolution.</title>
        <authorList>
            <person name="Badouin H."/>
            <person name="Gouzy J."/>
            <person name="Grassa C.J."/>
            <person name="Murat F."/>
            <person name="Staton S.E."/>
            <person name="Cottret L."/>
            <person name="Lelandais-Briere C."/>
            <person name="Owens G.L."/>
            <person name="Carrere S."/>
            <person name="Mayjonade B."/>
            <person name="Legrand L."/>
            <person name="Gill N."/>
            <person name="Kane N.C."/>
            <person name="Bowers J.E."/>
            <person name="Hubner S."/>
            <person name="Bellec A."/>
            <person name="Berard A."/>
            <person name="Berges H."/>
            <person name="Blanchet N."/>
            <person name="Boniface M.C."/>
            <person name="Brunel D."/>
            <person name="Catrice O."/>
            <person name="Chaidir N."/>
            <person name="Claudel C."/>
            <person name="Donnadieu C."/>
            <person name="Faraut T."/>
            <person name="Fievet G."/>
            <person name="Helmstetter N."/>
            <person name="King M."/>
            <person name="Knapp S.J."/>
            <person name="Lai Z."/>
            <person name="Le Paslier M.C."/>
            <person name="Lippi Y."/>
            <person name="Lorenzon L."/>
            <person name="Mandel J.R."/>
            <person name="Marage G."/>
            <person name="Marchand G."/>
            <person name="Marquand E."/>
            <person name="Bret-Mestries E."/>
            <person name="Morien E."/>
            <person name="Nambeesan S."/>
            <person name="Nguyen T."/>
            <person name="Pegot-Espagnet P."/>
            <person name="Pouilly N."/>
            <person name="Raftis F."/>
            <person name="Sallet E."/>
            <person name="Schiex T."/>
            <person name="Thomas J."/>
            <person name="Vandecasteele C."/>
            <person name="Vares D."/>
            <person name="Vear F."/>
            <person name="Vautrin S."/>
            <person name="Crespi M."/>
            <person name="Mangin B."/>
            <person name="Burke J.M."/>
            <person name="Salse J."/>
            <person name="Munos S."/>
            <person name="Vincourt P."/>
            <person name="Rieseberg L.H."/>
            <person name="Langlade N.B."/>
        </authorList>
    </citation>
    <scope>NUCLEOTIDE SEQUENCE [LARGE SCALE GENOMIC DNA]</scope>
    <source>
        <strain evidence="19">cv. SF193</strain>
        <tissue evidence="17">Leaves</tissue>
    </source>
</reference>
<dbReference type="EMBL" id="CM007897">
    <property type="protein sequence ID" value="OTG17403.1"/>
    <property type="molecule type" value="Genomic_DNA"/>
</dbReference>
<keyword evidence="10" id="KW-0472">Membrane</keyword>
<dbReference type="AlphaFoldDB" id="A0A251U320"/>
<keyword evidence="11" id="KW-1015">Disulfide bond</keyword>
<dbReference type="Gramene" id="mRNA:HanXRQr2_Chr08g0322191">
    <property type="protein sequence ID" value="mRNA:HanXRQr2_Chr08g0322191"/>
    <property type="gene ID" value="HanXRQr2_Chr08g0322191"/>
</dbReference>
<evidence type="ECO:0000256" key="5">
    <source>
        <dbReference type="ARBA" id="ARBA00022729"/>
    </source>
</evidence>
<proteinExistence type="predicted"/>
<evidence type="ECO:0000256" key="2">
    <source>
        <dbReference type="ARBA" id="ARBA00004162"/>
    </source>
</evidence>
<dbReference type="Gene3D" id="4.10.280.10">
    <property type="entry name" value="Helix-loop-helix DNA-binding domain"/>
    <property type="match status" value="1"/>
</dbReference>
<evidence type="ECO:0000256" key="6">
    <source>
        <dbReference type="ARBA" id="ARBA00022741"/>
    </source>
</evidence>
<evidence type="ECO:0000259" key="15">
    <source>
        <dbReference type="PROSITE" id="PS50011"/>
    </source>
</evidence>
<dbReference type="PROSITE" id="PS50888">
    <property type="entry name" value="BHLH"/>
    <property type="match status" value="1"/>
</dbReference>
<keyword evidence="19" id="KW-1185">Reference proteome</keyword>
<dbReference type="GO" id="GO:0005634">
    <property type="term" value="C:nucleus"/>
    <property type="evidence" value="ECO:0007669"/>
    <property type="project" value="UniProtKB-SubCell"/>
</dbReference>
<evidence type="ECO:0000256" key="3">
    <source>
        <dbReference type="ARBA" id="ARBA00022475"/>
    </source>
</evidence>
<dbReference type="GO" id="GO:0046983">
    <property type="term" value="F:protein dimerization activity"/>
    <property type="evidence" value="ECO:0007669"/>
    <property type="project" value="InterPro"/>
</dbReference>
<keyword evidence="17" id="KW-0808">Transferase</keyword>
<evidence type="ECO:0000256" key="12">
    <source>
        <dbReference type="ARBA" id="ARBA00023163"/>
    </source>
</evidence>
<evidence type="ECO:0000256" key="14">
    <source>
        <dbReference type="SAM" id="MobiDB-lite"/>
    </source>
</evidence>
<comment type="subcellular location">
    <subcellularLocation>
        <location evidence="2">Cell membrane</location>
        <topology evidence="2">Single-pass membrane protein</topology>
    </subcellularLocation>
    <subcellularLocation>
        <location evidence="1">Nucleus</location>
    </subcellularLocation>
</comment>
<keyword evidence="7" id="KW-0067">ATP-binding</keyword>
<evidence type="ECO:0000256" key="1">
    <source>
        <dbReference type="ARBA" id="ARBA00004123"/>
    </source>
</evidence>
<dbReference type="InterPro" id="IPR000719">
    <property type="entry name" value="Prot_kinase_dom"/>
</dbReference>
<organism evidence="18 19">
    <name type="scientific">Helianthus annuus</name>
    <name type="common">Common sunflower</name>
    <dbReference type="NCBI Taxonomy" id="4232"/>
    <lineage>
        <taxon>Eukaryota</taxon>
        <taxon>Viridiplantae</taxon>
        <taxon>Streptophyta</taxon>
        <taxon>Embryophyta</taxon>
        <taxon>Tracheophyta</taxon>
        <taxon>Spermatophyta</taxon>
        <taxon>Magnoliopsida</taxon>
        <taxon>eudicotyledons</taxon>
        <taxon>Gunneridae</taxon>
        <taxon>Pentapetalae</taxon>
        <taxon>asterids</taxon>
        <taxon>campanulids</taxon>
        <taxon>Asterales</taxon>
        <taxon>Asteraceae</taxon>
        <taxon>Asteroideae</taxon>
        <taxon>Heliantheae alliance</taxon>
        <taxon>Heliantheae</taxon>
        <taxon>Helianthus</taxon>
    </lineage>
</organism>
<dbReference type="SUPFAM" id="SSF47459">
    <property type="entry name" value="HLH, helix-loop-helix DNA-binding domain"/>
    <property type="match status" value="1"/>
</dbReference>
<protein>
    <submittedName>
        <fullName evidence="18">Putative myc-type, basic helix-loop-helix (BHLH) domain-containing protein</fullName>
    </submittedName>
</protein>
<evidence type="ECO:0000256" key="9">
    <source>
        <dbReference type="ARBA" id="ARBA00023015"/>
    </source>
</evidence>
<keyword evidence="5" id="KW-0732">Signal</keyword>
<dbReference type="InterPro" id="IPR001245">
    <property type="entry name" value="Ser-Thr/Tyr_kinase_cat_dom"/>
</dbReference>
<reference evidence="18" key="2">
    <citation type="submission" date="2017-02" db="EMBL/GenBank/DDBJ databases">
        <title>Sunflower complete genome.</title>
        <authorList>
            <person name="Langlade N."/>
            <person name="Munos S."/>
        </authorList>
    </citation>
    <scope>NUCLEOTIDE SEQUENCE [LARGE SCALE GENOMIC DNA]</scope>
    <source>
        <tissue evidence="18">Leaves</tissue>
    </source>
</reference>
<dbReference type="PROSITE" id="PS00108">
    <property type="entry name" value="PROTEIN_KINASE_ST"/>
    <property type="match status" value="1"/>
</dbReference>
<gene>
    <name evidence="18" type="ORF">HannXRQ_Chr08g0211821</name>
    <name evidence="17" type="ORF">HanXRQr2_Chr08g0322191</name>
</gene>
<dbReference type="InParanoid" id="A0A251U320"/>
<dbReference type="SMART" id="SM00353">
    <property type="entry name" value="HLH"/>
    <property type="match status" value="1"/>
</dbReference>
<dbReference type="InterPro" id="IPR045272">
    <property type="entry name" value="ANXUR1/2-like"/>
</dbReference>
<dbReference type="Gene3D" id="1.10.510.10">
    <property type="entry name" value="Transferase(Phosphotransferase) domain 1"/>
    <property type="match status" value="1"/>
</dbReference>
<dbReference type="GO" id="GO:0051707">
    <property type="term" value="P:response to other organism"/>
    <property type="evidence" value="ECO:0007669"/>
    <property type="project" value="UniProtKB-ARBA"/>
</dbReference>
<dbReference type="PANTHER" id="PTHR27003:SF458">
    <property type="entry name" value="TOLL_INTERLEUKIN-1 RECEPTOR HOMOLOGY (TIR) DOMAIN, PROTEIN KINASE-LIKE DOMAIN PROTEIN-RELATED"/>
    <property type="match status" value="1"/>
</dbReference>
<dbReference type="InterPro" id="IPR011598">
    <property type="entry name" value="bHLH_dom"/>
</dbReference>
<feature type="domain" description="Protein kinase" evidence="15">
    <location>
        <begin position="24"/>
        <end position="297"/>
    </location>
</feature>
<evidence type="ECO:0000313" key="19">
    <source>
        <dbReference type="Proteomes" id="UP000215914"/>
    </source>
</evidence>
<evidence type="ECO:0000256" key="11">
    <source>
        <dbReference type="ARBA" id="ARBA00023157"/>
    </source>
</evidence>
<evidence type="ECO:0000313" key="18">
    <source>
        <dbReference type="EMBL" id="OTG17403.1"/>
    </source>
</evidence>
<dbReference type="Pfam" id="PF00010">
    <property type="entry name" value="HLH"/>
    <property type="match status" value="1"/>
</dbReference>